<dbReference type="Proteomes" id="UP000291483">
    <property type="component" value="Unassembled WGS sequence"/>
</dbReference>
<keyword evidence="1" id="KW-0812">Transmembrane</keyword>
<dbReference type="SMART" id="SM00858">
    <property type="entry name" value="SAF"/>
    <property type="match status" value="1"/>
</dbReference>
<proteinExistence type="predicted"/>
<evidence type="ECO:0000313" key="3">
    <source>
        <dbReference type="EMBL" id="RZU64396.1"/>
    </source>
</evidence>
<dbReference type="Pfam" id="PF08666">
    <property type="entry name" value="SAF"/>
    <property type="match status" value="1"/>
</dbReference>
<protein>
    <recommendedName>
        <fullName evidence="2">SAF domain-containing protein</fullName>
    </recommendedName>
</protein>
<evidence type="ECO:0000259" key="2">
    <source>
        <dbReference type="SMART" id="SM00858"/>
    </source>
</evidence>
<keyword evidence="1" id="KW-1133">Transmembrane helix</keyword>
<dbReference type="EMBL" id="SHLC01000001">
    <property type="protein sequence ID" value="RZU64396.1"/>
    <property type="molecule type" value="Genomic_DNA"/>
</dbReference>
<dbReference type="CDD" id="cd11614">
    <property type="entry name" value="SAF_CpaB_FlgA_like"/>
    <property type="match status" value="1"/>
</dbReference>
<comment type="caution">
    <text evidence="3">The sequence shown here is derived from an EMBL/GenBank/DDBJ whole genome shotgun (WGS) entry which is preliminary data.</text>
</comment>
<keyword evidence="4" id="KW-1185">Reference proteome</keyword>
<dbReference type="InterPro" id="IPR013974">
    <property type="entry name" value="SAF"/>
</dbReference>
<dbReference type="AlphaFoldDB" id="A0A4V2GAJ0"/>
<gene>
    <name evidence="3" type="ORF">EV379_0691</name>
</gene>
<reference evidence="3 4" key="1">
    <citation type="submission" date="2019-02" db="EMBL/GenBank/DDBJ databases">
        <title>Sequencing the genomes of 1000 actinobacteria strains.</title>
        <authorList>
            <person name="Klenk H.-P."/>
        </authorList>
    </citation>
    <scope>NUCLEOTIDE SEQUENCE [LARGE SCALE GENOMIC DNA]</scope>
    <source>
        <strain evidence="3 4">DSM 18319</strain>
    </source>
</reference>
<evidence type="ECO:0000313" key="4">
    <source>
        <dbReference type="Proteomes" id="UP000291483"/>
    </source>
</evidence>
<dbReference type="OrthoDB" id="5083100at2"/>
<dbReference type="RefSeq" id="WP_130504903.1">
    <property type="nucleotide sequence ID" value="NZ_SHLC01000001.1"/>
</dbReference>
<feature type="domain" description="SAF" evidence="2">
    <location>
        <begin position="46"/>
        <end position="109"/>
    </location>
</feature>
<feature type="transmembrane region" description="Helical" evidence="1">
    <location>
        <begin position="21"/>
        <end position="42"/>
    </location>
</feature>
<accession>A0A4V2GAJ0</accession>
<evidence type="ECO:0000256" key="1">
    <source>
        <dbReference type="SAM" id="Phobius"/>
    </source>
</evidence>
<keyword evidence="1" id="KW-0472">Membrane</keyword>
<organism evidence="3 4">
    <name type="scientific">Microterricola gilva</name>
    <dbReference type="NCBI Taxonomy" id="393267"/>
    <lineage>
        <taxon>Bacteria</taxon>
        <taxon>Bacillati</taxon>
        <taxon>Actinomycetota</taxon>
        <taxon>Actinomycetes</taxon>
        <taxon>Micrococcales</taxon>
        <taxon>Microbacteriaceae</taxon>
        <taxon>Microterricola</taxon>
    </lineage>
</organism>
<name>A0A4V2GAJ0_9MICO</name>
<sequence length="215" mass="21328">MGQEKTAGAGAKRPLWFDPRFAVGVVLVLGSIIGVTAVVASVDDSAQMYVARTTMPAGTTITAAELEPTAVRLGTAESRYLDPAGLPEGGLVLTRAVAAGELIPLTAVSDTAELGRTGVVVALSGDIAASVAAGAPVDLWAAQQLEHGRFGPPGVIVSSAEVVRVLEDGGLLGSAGRSVELRLPTSSVAAVLQAVANGDALSLVPASPGAELGAG</sequence>